<keyword evidence="4" id="KW-1185">Reference proteome</keyword>
<evidence type="ECO:0000313" key="4">
    <source>
        <dbReference type="Proteomes" id="UP001172684"/>
    </source>
</evidence>
<dbReference type="InterPro" id="IPR020999">
    <property type="entry name" value="Chitin_synth_reg_RCR"/>
</dbReference>
<keyword evidence="2" id="KW-0472">Membrane</keyword>
<feature type="transmembrane region" description="Helical" evidence="2">
    <location>
        <begin position="33"/>
        <end position="54"/>
    </location>
</feature>
<evidence type="ECO:0000313" key="3">
    <source>
        <dbReference type="EMBL" id="KAJ9669108.1"/>
    </source>
</evidence>
<gene>
    <name evidence="3" type="ORF">H2201_000934</name>
</gene>
<name>A0ABQ9P4V0_9PEZI</name>
<accession>A0ABQ9P4V0</accession>
<evidence type="ECO:0008006" key="5">
    <source>
        <dbReference type="Google" id="ProtNLM"/>
    </source>
</evidence>
<proteinExistence type="predicted"/>
<dbReference type="Pfam" id="PF12273">
    <property type="entry name" value="RCR"/>
    <property type="match status" value="1"/>
</dbReference>
<comment type="caution">
    <text evidence="3">The sequence shown here is derived from an EMBL/GenBank/DDBJ whole genome shotgun (WGS) entry which is preliminary data.</text>
</comment>
<sequence length="211" mass="23458">MAPTVLAKREYYIDTSGNYHFDSWWDSPTGYTIKYVVFAAIILTIIIWFVGGYYHAQRRMRKGLPPLAYHRFLVNRRQRAQFDPTYQHPQHRHTVYPLHRPYYMQQQQNGYQMQNYPEPPPLYSQDVPPAYQGPPGGSKANPQQEWHIPAPGQESGVTTHGGPAAESSSAGHAPAYGVPAYGAPGAAGGSAGGPALPERVHAGLGKIFRRS</sequence>
<keyword evidence="2" id="KW-0812">Transmembrane</keyword>
<dbReference type="EMBL" id="JAPDRL010000004">
    <property type="protein sequence ID" value="KAJ9669108.1"/>
    <property type="molecule type" value="Genomic_DNA"/>
</dbReference>
<evidence type="ECO:0000256" key="1">
    <source>
        <dbReference type="SAM" id="MobiDB-lite"/>
    </source>
</evidence>
<organism evidence="3 4">
    <name type="scientific">Coniosporium apollinis</name>
    <dbReference type="NCBI Taxonomy" id="61459"/>
    <lineage>
        <taxon>Eukaryota</taxon>
        <taxon>Fungi</taxon>
        <taxon>Dikarya</taxon>
        <taxon>Ascomycota</taxon>
        <taxon>Pezizomycotina</taxon>
        <taxon>Dothideomycetes</taxon>
        <taxon>Dothideomycetes incertae sedis</taxon>
        <taxon>Coniosporium</taxon>
    </lineage>
</organism>
<protein>
    <recommendedName>
        <fullName evidence="5">Ubiquitin-protein ligase sel1</fullName>
    </recommendedName>
</protein>
<dbReference type="Proteomes" id="UP001172684">
    <property type="component" value="Unassembled WGS sequence"/>
</dbReference>
<keyword evidence="2" id="KW-1133">Transmembrane helix</keyword>
<feature type="region of interest" description="Disordered" evidence="1">
    <location>
        <begin position="113"/>
        <end position="211"/>
    </location>
</feature>
<feature type="compositionally biased region" description="Low complexity" evidence="1">
    <location>
        <begin position="170"/>
        <end position="184"/>
    </location>
</feature>
<evidence type="ECO:0000256" key="2">
    <source>
        <dbReference type="SAM" id="Phobius"/>
    </source>
</evidence>
<reference evidence="3" key="1">
    <citation type="submission" date="2022-10" db="EMBL/GenBank/DDBJ databases">
        <title>Culturing micro-colonial fungi from biological soil crusts in the Mojave desert and describing Neophaeococcomyces mojavensis, and introducing the new genera and species Taxawa tesnikishii.</title>
        <authorList>
            <person name="Kurbessoian T."/>
            <person name="Stajich J.E."/>
        </authorList>
    </citation>
    <scope>NUCLEOTIDE SEQUENCE</scope>
    <source>
        <strain evidence="3">TK_1</strain>
    </source>
</reference>